<comment type="similarity">
    <text evidence="1">Belongs to the GDA1/CD39 NTPase family.</text>
</comment>
<sequence>MDPLKDQTRPGQRSPPPSTANTPAKPKCKPAKPIILLLIASVAIALGVLLVCYSVLLSGRNRRVSLRYSVVIDGGSSGTRVHVFGYRIESGKPVFDFGGESYASMKLSPGLSAYADNPDGARVSVAELVDFAKGRVPKGMLKKSDIRLMATAGMRLLEMPVQEQILEVTRSLLRSSGFEFRDEWASVISG</sequence>
<dbReference type="AlphaFoldDB" id="A0AAU9RGF9"/>
<evidence type="ECO:0000256" key="5">
    <source>
        <dbReference type="ARBA" id="ARBA00031370"/>
    </source>
</evidence>
<evidence type="ECO:0000256" key="6">
    <source>
        <dbReference type="ARBA" id="ARBA00031428"/>
    </source>
</evidence>
<keyword evidence="10" id="KW-1133">Transmembrane helix</keyword>
<evidence type="ECO:0000313" key="12">
    <source>
        <dbReference type="Proteomes" id="UP000836841"/>
    </source>
</evidence>
<dbReference type="EMBL" id="OU466857">
    <property type="protein sequence ID" value="CAH2037776.1"/>
    <property type="molecule type" value="Genomic_DNA"/>
</dbReference>
<reference evidence="11 12" key="1">
    <citation type="submission" date="2022-03" db="EMBL/GenBank/DDBJ databases">
        <authorList>
            <person name="Nunn A."/>
            <person name="Chopra R."/>
            <person name="Nunn A."/>
            <person name="Contreras Garrido A."/>
        </authorList>
    </citation>
    <scope>NUCLEOTIDE SEQUENCE [LARGE SCALE GENOMIC DNA]</scope>
</reference>
<dbReference type="PANTHER" id="PTHR11782">
    <property type="entry name" value="ADENOSINE/GUANOSINE DIPHOSPHATASE"/>
    <property type="match status" value="1"/>
</dbReference>
<dbReference type="Pfam" id="PF01150">
    <property type="entry name" value="GDA1_CD39"/>
    <property type="match status" value="1"/>
</dbReference>
<gene>
    <name evidence="11" type="ORF">TAV2_LOCUS1967</name>
</gene>
<name>A0AAU9RGF9_THLAR</name>
<dbReference type="Proteomes" id="UP000836841">
    <property type="component" value="Chromosome 1"/>
</dbReference>
<organism evidence="11 12">
    <name type="scientific">Thlaspi arvense</name>
    <name type="common">Field penny-cress</name>
    <dbReference type="NCBI Taxonomy" id="13288"/>
    <lineage>
        <taxon>Eukaryota</taxon>
        <taxon>Viridiplantae</taxon>
        <taxon>Streptophyta</taxon>
        <taxon>Embryophyta</taxon>
        <taxon>Tracheophyta</taxon>
        <taxon>Spermatophyta</taxon>
        <taxon>Magnoliopsida</taxon>
        <taxon>eudicotyledons</taxon>
        <taxon>Gunneridae</taxon>
        <taxon>Pentapetalae</taxon>
        <taxon>rosids</taxon>
        <taxon>malvids</taxon>
        <taxon>Brassicales</taxon>
        <taxon>Brassicaceae</taxon>
        <taxon>Thlaspideae</taxon>
        <taxon>Thlaspi</taxon>
    </lineage>
</organism>
<feature type="transmembrane region" description="Helical" evidence="10">
    <location>
        <begin position="34"/>
        <end position="57"/>
    </location>
</feature>
<dbReference type="GO" id="GO:0016020">
    <property type="term" value="C:membrane"/>
    <property type="evidence" value="ECO:0007669"/>
    <property type="project" value="TreeGrafter"/>
</dbReference>
<keyword evidence="12" id="KW-1185">Reference proteome</keyword>
<keyword evidence="10" id="KW-0812">Transmembrane</keyword>
<accession>A0AAU9RGF9</accession>
<evidence type="ECO:0000256" key="1">
    <source>
        <dbReference type="ARBA" id="ARBA00009283"/>
    </source>
</evidence>
<dbReference type="GO" id="GO:0009134">
    <property type="term" value="P:nucleoside diphosphate catabolic process"/>
    <property type="evidence" value="ECO:0007669"/>
    <property type="project" value="TreeGrafter"/>
</dbReference>
<evidence type="ECO:0000256" key="3">
    <source>
        <dbReference type="ARBA" id="ARBA00022801"/>
    </source>
</evidence>
<dbReference type="InterPro" id="IPR000407">
    <property type="entry name" value="GDA1_CD39_NTPase"/>
</dbReference>
<evidence type="ECO:0000256" key="4">
    <source>
        <dbReference type="ARBA" id="ARBA00030084"/>
    </source>
</evidence>
<feature type="region of interest" description="Disordered" evidence="9">
    <location>
        <begin position="1"/>
        <end position="26"/>
    </location>
</feature>
<keyword evidence="10" id="KW-0472">Membrane</keyword>
<evidence type="ECO:0000256" key="8">
    <source>
        <dbReference type="ARBA" id="ARBA00049175"/>
    </source>
</evidence>
<protein>
    <recommendedName>
        <fullName evidence="2">apyrase</fullName>
        <ecNumber evidence="2">3.6.1.5</ecNumber>
    </recommendedName>
    <alternativeName>
        <fullName evidence="6">ATP-diphosphatase</fullName>
    </alternativeName>
    <alternativeName>
        <fullName evidence="7">ATP-diphosphohydrolase</fullName>
    </alternativeName>
    <alternativeName>
        <fullName evidence="4">Adenosine diphosphatase</fullName>
    </alternativeName>
    <alternativeName>
        <fullName evidence="5">NTPDase</fullName>
    </alternativeName>
</protein>
<dbReference type="Gene3D" id="3.30.420.40">
    <property type="match status" value="1"/>
</dbReference>
<dbReference type="EC" id="3.6.1.5" evidence="2"/>
<evidence type="ECO:0000256" key="10">
    <source>
        <dbReference type="SAM" id="Phobius"/>
    </source>
</evidence>
<keyword evidence="3" id="KW-0378">Hydrolase</keyword>
<evidence type="ECO:0000256" key="2">
    <source>
        <dbReference type="ARBA" id="ARBA00012148"/>
    </source>
</evidence>
<evidence type="ECO:0000313" key="11">
    <source>
        <dbReference type="EMBL" id="CAH2037776.1"/>
    </source>
</evidence>
<dbReference type="PANTHER" id="PTHR11782:SF100">
    <property type="entry name" value="APYRASE 3-RELATED"/>
    <property type="match status" value="1"/>
</dbReference>
<dbReference type="GO" id="GO:0017110">
    <property type="term" value="F:nucleoside diphosphate phosphatase activity"/>
    <property type="evidence" value="ECO:0007669"/>
    <property type="project" value="TreeGrafter"/>
</dbReference>
<evidence type="ECO:0000256" key="7">
    <source>
        <dbReference type="ARBA" id="ARBA00032306"/>
    </source>
</evidence>
<proteinExistence type="inferred from homology"/>
<dbReference type="GO" id="GO:0004050">
    <property type="term" value="F:apyrase activity"/>
    <property type="evidence" value="ECO:0007669"/>
    <property type="project" value="UniProtKB-EC"/>
</dbReference>
<evidence type="ECO:0000256" key="9">
    <source>
        <dbReference type="SAM" id="MobiDB-lite"/>
    </source>
</evidence>
<comment type="catalytic activity">
    <reaction evidence="8">
        <text>a ribonucleoside 5'-triphosphate + 2 H2O = a ribonucleoside 5'-phosphate + 2 phosphate + 2 H(+)</text>
        <dbReference type="Rhea" id="RHEA:36795"/>
        <dbReference type="ChEBI" id="CHEBI:15377"/>
        <dbReference type="ChEBI" id="CHEBI:15378"/>
        <dbReference type="ChEBI" id="CHEBI:43474"/>
        <dbReference type="ChEBI" id="CHEBI:58043"/>
        <dbReference type="ChEBI" id="CHEBI:61557"/>
        <dbReference type="EC" id="3.6.1.5"/>
    </reaction>
</comment>